<dbReference type="Gene3D" id="1.10.45.10">
    <property type="entry name" value="Vanillyl-alcohol Oxidase, Chain A, domain 4"/>
    <property type="match status" value="1"/>
</dbReference>
<dbReference type="SUPFAM" id="SSF55103">
    <property type="entry name" value="FAD-linked oxidases, C-terminal domain"/>
    <property type="match status" value="1"/>
</dbReference>
<evidence type="ECO:0000256" key="4">
    <source>
        <dbReference type="ARBA" id="ARBA00023002"/>
    </source>
</evidence>
<dbReference type="InterPro" id="IPR016166">
    <property type="entry name" value="FAD-bd_PCMH"/>
</dbReference>
<dbReference type="FunFam" id="1.10.45.10:FF:000001">
    <property type="entry name" value="D-lactate dehydrogenase mitochondrial"/>
    <property type="match status" value="1"/>
</dbReference>
<dbReference type="GO" id="GO:0016491">
    <property type="term" value="F:oxidoreductase activity"/>
    <property type="evidence" value="ECO:0007669"/>
    <property type="project" value="UniProtKB-KW"/>
</dbReference>
<organism evidence="6 7">
    <name type="scientific">Megasphaera hexanoica</name>
    <dbReference type="NCBI Taxonomy" id="1675036"/>
    <lineage>
        <taxon>Bacteria</taxon>
        <taxon>Bacillati</taxon>
        <taxon>Bacillota</taxon>
        <taxon>Negativicutes</taxon>
        <taxon>Veillonellales</taxon>
        <taxon>Veillonellaceae</taxon>
        <taxon>Megasphaera</taxon>
    </lineage>
</organism>
<dbReference type="SUPFAM" id="SSF56176">
    <property type="entry name" value="FAD-binding/transporter-associated domain-like"/>
    <property type="match status" value="1"/>
</dbReference>
<dbReference type="GO" id="GO:0071949">
    <property type="term" value="F:FAD binding"/>
    <property type="evidence" value="ECO:0007669"/>
    <property type="project" value="InterPro"/>
</dbReference>
<dbReference type="InterPro" id="IPR051914">
    <property type="entry name" value="FAD-linked_OxidoTrans_Type4"/>
</dbReference>
<gene>
    <name evidence="6" type="ORF">HF872_07130</name>
</gene>
<name>A0A848BT15_9FIRM</name>
<evidence type="ECO:0000256" key="1">
    <source>
        <dbReference type="ARBA" id="ARBA00001974"/>
    </source>
</evidence>
<dbReference type="RefSeq" id="WP_170087612.1">
    <property type="nucleotide sequence ID" value="NZ_JABAFG010000010.1"/>
</dbReference>
<evidence type="ECO:0000313" key="7">
    <source>
        <dbReference type="Proteomes" id="UP000591071"/>
    </source>
</evidence>
<comment type="cofactor">
    <cofactor evidence="1">
        <name>FAD</name>
        <dbReference type="ChEBI" id="CHEBI:57692"/>
    </cofactor>
</comment>
<evidence type="ECO:0000313" key="6">
    <source>
        <dbReference type="EMBL" id="NME28395.1"/>
    </source>
</evidence>
<protein>
    <submittedName>
        <fullName evidence="6">FAD-binding oxidoreductase</fullName>
    </submittedName>
</protein>
<keyword evidence="4" id="KW-0560">Oxidoreductase</keyword>
<feature type="domain" description="FAD-binding PCMH-type" evidence="5">
    <location>
        <begin position="43"/>
        <end position="222"/>
    </location>
</feature>
<evidence type="ECO:0000256" key="3">
    <source>
        <dbReference type="ARBA" id="ARBA00022827"/>
    </source>
</evidence>
<dbReference type="Pfam" id="PF02913">
    <property type="entry name" value="FAD-oxidase_C"/>
    <property type="match status" value="1"/>
</dbReference>
<comment type="caution">
    <text evidence="6">The sequence shown here is derived from an EMBL/GenBank/DDBJ whole genome shotgun (WGS) entry which is preliminary data.</text>
</comment>
<evidence type="ECO:0000256" key="2">
    <source>
        <dbReference type="ARBA" id="ARBA00022630"/>
    </source>
</evidence>
<keyword evidence="3" id="KW-0274">FAD</keyword>
<dbReference type="EMBL" id="JABAFG010000010">
    <property type="protein sequence ID" value="NME28395.1"/>
    <property type="molecule type" value="Genomic_DNA"/>
</dbReference>
<accession>A0A848BT15</accession>
<sequence length="466" mass="51187">MKYNPVTGDVIQALQQITGEKYVKTDPDVLAAYQSDESLAPDMWHLPEVVVAPGSTEEVARIMEVANQYKIPVTPRSAGTSVSCGAVPVCGGIVLLMERMNRILEINEDGMYLVAQAGARTLDIQNAAKARGLMYAGDPCSADSCLIGGNLATNAGGNKAVRYGTTRHQVYAIEVVLPNGKITHLGAPLKKCSTGYCLDQLIIGSEGTLGIITQVTLKLVPLCPYKLDVLAVFTDLAKATALVPKLVKAGLNPTSVEFMDNNFVRRASDYSELRLPHYEDGFYDIISIETFSEAELDAKMDILASICEKAGATDVVEADDRVWKVRRNCLESTRALSKVATSEDLVVPVPKIAECIQTLVAESKKYDFLLFCLAHAGDGNLHFQIMKRDMSDEEWKKQVAAFRDFAYPYVYKLGGRLSGEHGIGYKRMPYLERCADPVELELMKTIKRALDPNDILNPDKVIHIEE</sequence>
<dbReference type="InterPro" id="IPR006094">
    <property type="entry name" value="Oxid_FAD_bind_N"/>
</dbReference>
<dbReference type="Gene3D" id="3.30.70.2740">
    <property type="match status" value="1"/>
</dbReference>
<dbReference type="InterPro" id="IPR004113">
    <property type="entry name" value="FAD-bd_oxidored_4_C"/>
</dbReference>
<dbReference type="AlphaFoldDB" id="A0A848BT15"/>
<dbReference type="Proteomes" id="UP000591071">
    <property type="component" value="Unassembled WGS sequence"/>
</dbReference>
<dbReference type="Pfam" id="PF01565">
    <property type="entry name" value="FAD_binding_4"/>
    <property type="match status" value="1"/>
</dbReference>
<dbReference type="InterPro" id="IPR016164">
    <property type="entry name" value="FAD-linked_Oxase-like_C"/>
</dbReference>
<keyword evidence="2" id="KW-0285">Flavoprotein</keyword>
<reference evidence="6 7" key="1">
    <citation type="submission" date="2020-04" db="EMBL/GenBank/DDBJ databases">
        <authorList>
            <person name="Hitch T.C.A."/>
            <person name="Wylensek D."/>
            <person name="Clavel T."/>
        </authorList>
    </citation>
    <scope>NUCLEOTIDE SEQUENCE [LARGE SCALE GENOMIC DNA]</scope>
    <source>
        <strain evidence="6 7">Oil-RF-744-FAT-WT-6-1</strain>
    </source>
</reference>
<dbReference type="InterPro" id="IPR016171">
    <property type="entry name" value="Vanillyl_alc_oxidase_C-sub2"/>
</dbReference>
<dbReference type="InterPro" id="IPR016169">
    <property type="entry name" value="FAD-bd_PCMH_sub2"/>
</dbReference>
<dbReference type="Gene3D" id="3.30.465.10">
    <property type="match status" value="1"/>
</dbReference>
<evidence type="ECO:0000259" key="5">
    <source>
        <dbReference type="PROSITE" id="PS51387"/>
    </source>
</evidence>
<dbReference type="PANTHER" id="PTHR42934:SF2">
    <property type="entry name" value="GLYCOLATE OXIDASE SUBUNIT GLCD"/>
    <property type="match status" value="1"/>
</dbReference>
<dbReference type="PROSITE" id="PS51387">
    <property type="entry name" value="FAD_PCMH"/>
    <property type="match status" value="1"/>
</dbReference>
<proteinExistence type="predicted"/>
<dbReference type="PANTHER" id="PTHR42934">
    <property type="entry name" value="GLYCOLATE OXIDASE SUBUNIT GLCD"/>
    <property type="match status" value="1"/>
</dbReference>
<dbReference type="InterPro" id="IPR036318">
    <property type="entry name" value="FAD-bd_PCMH-like_sf"/>
</dbReference>